<keyword evidence="2" id="KW-1185">Reference proteome</keyword>
<dbReference type="Proteomes" id="UP000016935">
    <property type="component" value="Unassembled WGS sequence"/>
</dbReference>
<dbReference type="EMBL" id="KB908855">
    <property type="protein sequence ID" value="EOA82258.1"/>
    <property type="molecule type" value="Genomic_DNA"/>
</dbReference>
<accession>R0JLZ3</accession>
<dbReference type="AlphaFoldDB" id="R0JLZ3"/>
<dbReference type="HOGENOM" id="CLU_715983_0_0_1"/>
<evidence type="ECO:0000313" key="1">
    <source>
        <dbReference type="EMBL" id="EOA82258.1"/>
    </source>
</evidence>
<proteinExistence type="predicted"/>
<protein>
    <submittedName>
        <fullName evidence="1">Uncharacterized protein</fullName>
    </submittedName>
</protein>
<dbReference type="OrthoDB" id="10529919at2759"/>
<gene>
    <name evidence="1" type="ORF">SETTUDRAFT_34987</name>
</gene>
<dbReference type="GeneID" id="19403969"/>
<reference evidence="1 2" key="1">
    <citation type="journal article" date="2012" name="PLoS Pathog.">
        <title>Diverse lifestyles and strategies of plant pathogenesis encoded in the genomes of eighteen Dothideomycetes fungi.</title>
        <authorList>
            <person name="Ohm R.A."/>
            <person name="Feau N."/>
            <person name="Henrissat B."/>
            <person name="Schoch C.L."/>
            <person name="Horwitz B.A."/>
            <person name="Barry K.W."/>
            <person name="Condon B.J."/>
            <person name="Copeland A.C."/>
            <person name="Dhillon B."/>
            <person name="Glaser F."/>
            <person name="Hesse C.N."/>
            <person name="Kosti I."/>
            <person name="LaButti K."/>
            <person name="Lindquist E.A."/>
            <person name="Lucas S."/>
            <person name="Salamov A.A."/>
            <person name="Bradshaw R.E."/>
            <person name="Ciuffetti L."/>
            <person name="Hamelin R.C."/>
            <person name="Kema G.H.J."/>
            <person name="Lawrence C."/>
            <person name="Scott J.A."/>
            <person name="Spatafora J.W."/>
            <person name="Turgeon B.G."/>
            <person name="de Wit P.J.G.M."/>
            <person name="Zhong S."/>
            <person name="Goodwin S.B."/>
            <person name="Grigoriev I.V."/>
        </authorList>
    </citation>
    <scope>NUCLEOTIDE SEQUENCE [LARGE SCALE GENOMIC DNA]</scope>
    <source>
        <strain evidence="2">28A</strain>
    </source>
</reference>
<evidence type="ECO:0000313" key="2">
    <source>
        <dbReference type="Proteomes" id="UP000016935"/>
    </source>
</evidence>
<organism evidence="1 2">
    <name type="scientific">Exserohilum turcicum (strain 28A)</name>
    <name type="common">Northern leaf blight fungus</name>
    <name type="synonym">Setosphaeria turcica</name>
    <dbReference type="NCBI Taxonomy" id="671987"/>
    <lineage>
        <taxon>Eukaryota</taxon>
        <taxon>Fungi</taxon>
        <taxon>Dikarya</taxon>
        <taxon>Ascomycota</taxon>
        <taxon>Pezizomycotina</taxon>
        <taxon>Dothideomycetes</taxon>
        <taxon>Pleosporomycetidae</taxon>
        <taxon>Pleosporales</taxon>
        <taxon>Pleosporineae</taxon>
        <taxon>Pleosporaceae</taxon>
        <taxon>Exserohilum</taxon>
    </lineage>
</organism>
<reference evidence="1 2" key="2">
    <citation type="journal article" date="2013" name="PLoS Genet.">
        <title>Comparative genome structure, secondary metabolite, and effector coding capacity across Cochliobolus pathogens.</title>
        <authorList>
            <person name="Condon B.J."/>
            <person name="Leng Y."/>
            <person name="Wu D."/>
            <person name="Bushley K.E."/>
            <person name="Ohm R.A."/>
            <person name="Otillar R."/>
            <person name="Martin J."/>
            <person name="Schackwitz W."/>
            <person name="Grimwood J."/>
            <person name="MohdZainudin N."/>
            <person name="Xue C."/>
            <person name="Wang R."/>
            <person name="Manning V.A."/>
            <person name="Dhillon B."/>
            <person name="Tu Z.J."/>
            <person name="Steffenson B.J."/>
            <person name="Salamov A."/>
            <person name="Sun H."/>
            <person name="Lowry S."/>
            <person name="LaButti K."/>
            <person name="Han J."/>
            <person name="Copeland A."/>
            <person name="Lindquist E."/>
            <person name="Barry K."/>
            <person name="Schmutz J."/>
            <person name="Baker S.E."/>
            <person name="Ciuffetti L.M."/>
            <person name="Grigoriev I.V."/>
            <person name="Zhong S."/>
            <person name="Turgeon B.G."/>
        </authorList>
    </citation>
    <scope>NUCLEOTIDE SEQUENCE [LARGE SCALE GENOMIC DNA]</scope>
    <source>
        <strain evidence="2">28A</strain>
    </source>
</reference>
<name>R0JLZ3_EXST2</name>
<sequence length="417" mass="48128">MANRIMYRSYWIPEMNDTPPNKLGRLTAWRGQAFPIGGLMRWSLDLPPERLKNAMEGKMRMSAERYSMDQRDFKAVKQTIDAAVKYFKDGKSLNFTSIKVDELDSLWPDGVTAMEQLTDLVHCEDDTKVRRRFYQAFGIEILEKALKQKGNGNPTARDIEQLLGTDKYKALRDTISSAATARLQHHLSLPISFTELVLCRRDKKNQQKAQQIVAIFGAYMENIQHFPFVPEKTPMSARLKEFFKVTNFPGSKDEWFTISQTHWHSFEEARNYTRTIGFSEHIENTDDEEILRINSLYGRELQYHNLLCVKHESMEFLTVATAITPGTILGIIPNEHRYPHPRQPERHWLRLPKGVYCEPLPSPFTLLFQREVSESSPGNISLGYDRIRDPFTGVAPTYRLFAVATEPIAPLEPLIIC</sequence>
<dbReference type="RefSeq" id="XP_008030135.1">
    <property type="nucleotide sequence ID" value="XM_008031944.1"/>
</dbReference>